<dbReference type="EMBL" id="JAFLCK010000044">
    <property type="protein sequence ID" value="MBN8662583.1"/>
    <property type="molecule type" value="Genomic_DNA"/>
</dbReference>
<feature type="region of interest" description="Disordered" evidence="1">
    <location>
        <begin position="239"/>
        <end position="277"/>
    </location>
</feature>
<feature type="compositionally biased region" description="Polar residues" evidence="1">
    <location>
        <begin position="104"/>
        <end position="118"/>
    </location>
</feature>
<keyword evidence="2" id="KW-0732">Signal</keyword>
<feature type="region of interest" description="Disordered" evidence="1">
    <location>
        <begin position="99"/>
        <end position="166"/>
    </location>
</feature>
<feature type="signal peptide" evidence="2">
    <location>
        <begin position="1"/>
        <end position="27"/>
    </location>
</feature>
<evidence type="ECO:0000256" key="2">
    <source>
        <dbReference type="SAM" id="SignalP"/>
    </source>
</evidence>
<feature type="compositionally biased region" description="Polar residues" evidence="1">
    <location>
        <begin position="260"/>
        <end position="277"/>
    </location>
</feature>
<organism evidence="3 4">
    <name type="scientific">Candidatus Obscuribacter phosphatis</name>
    <dbReference type="NCBI Taxonomy" id="1906157"/>
    <lineage>
        <taxon>Bacteria</taxon>
        <taxon>Bacillati</taxon>
        <taxon>Candidatus Melainabacteria</taxon>
        <taxon>Candidatus Obscuribacterales</taxon>
        <taxon>Candidatus Obscuribacteraceae</taxon>
        <taxon>Candidatus Obscuribacter</taxon>
    </lineage>
</organism>
<evidence type="ECO:0000313" key="4">
    <source>
        <dbReference type="Proteomes" id="UP000664277"/>
    </source>
</evidence>
<proteinExistence type="predicted"/>
<evidence type="ECO:0008006" key="5">
    <source>
        <dbReference type="Google" id="ProtNLM"/>
    </source>
</evidence>
<evidence type="ECO:0000313" key="3">
    <source>
        <dbReference type="EMBL" id="MBN8662583.1"/>
    </source>
</evidence>
<evidence type="ECO:0000256" key="1">
    <source>
        <dbReference type="SAM" id="MobiDB-lite"/>
    </source>
</evidence>
<feature type="compositionally biased region" description="Polar residues" evidence="1">
    <location>
        <begin position="143"/>
        <end position="154"/>
    </location>
</feature>
<protein>
    <recommendedName>
        <fullName evidence="5">Secreted protein</fullName>
    </recommendedName>
</protein>
<gene>
    <name evidence="3" type="ORF">J0M35_19600</name>
</gene>
<feature type="compositionally biased region" description="Low complexity" evidence="1">
    <location>
        <begin position="119"/>
        <end position="128"/>
    </location>
</feature>
<name>A0A8J7PL93_9BACT</name>
<dbReference type="AlphaFoldDB" id="A0A8J7PL93"/>
<sequence length="415" mass="42715">MQNLKSNAKHWARTLLALSLSSAPAMAQAPEAATYENWQSAPPGAYLKTPAPKPAKAQTAAKPVAKAAVKTTKTAAGKSAQTGPSGAVLPSHKPFIETPAYAGQQDNSGLGQSDWVTPNTLGNTNTGLSGMSTQSMPMGDNGADTSFQADQSAQAEEPGQSGWNVPANSMPNNQFGGNYSVPANAMTGDQGGGNFSSGAPQQSGWNVPANSNSGNSNFGNANFGNSGFTNTGFNNATSPEQSGWQLPGGKTVKTSKTRPAATSQSQSGWQMPQGGNSFSNQQQPLFGQVLEQEAAGGGGNFQSAGAMPMGNFNNSGSGAGGNLMAAPQQTADGMPAGGFHVSPEASAMPETMNLLMNMAKQNQVQNRTVGGAPRRGMTTPPIVRGVTNQVGRTVNRAVNRSVNQMLYRGLNSLRF</sequence>
<reference evidence="3" key="1">
    <citation type="submission" date="2021-02" db="EMBL/GenBank/DDBJ databases">
        <title>Genome-Resolved Metagenomics of a Microbial Community Performing Photosynthetic Biological Nutrient Removal.</title>
        <authorList>
            <person name="Mcdaniel E.A."/>
        </authorList>
    </citation>
    <scope>NUCLEOTIDE SEQUENCE</scope>
    <source>
        <strain evidence="3">UWPOB_OBS1</strain>
    </source>
</reference>
<feature type="chain" id="PRO_5035172011" description="Secreted protein" evidence="2">
    <location>
        <begin position="28"/>
        <end position="415"/>
    </location>
</feature>
<accession>A0A8J7PL93</accession>
<dbReference type="Proteomes" id="UP000664277">
    <property type="component" value="Unassembled WGS sequence"/>
</dbReference>
<comment type="caution">
    <text evidence="3">The sequence shown here is derived from an EMBL/GenBank/DDBJ whole genome shotgun (WGS) entry which is preliminary data.</text>
</comment>